<name>A0ABT0F3Q1_9PSED</name>
<dbReference type="RefSeq" id="WP_247292728.1">
    <property type="nucleotide sequence ID" value="NZ_JAKNRW010000020.1"/>
</dbReference>
<accession>A0ABT0F3Q1</accession>
<gene>
    <name evidence="1" type="ORF">L9059_20375</name>
</gene>
<comment type="caution">
    <text evidence="1">The sequence shown here is derived from an EMBL/GenBank/DDBJ whole genome shotgun (WGS) entry which is preliminary data.</text>
</comment>
<dbReference type="Proteomes" id="UP001299876">
    <property type="component" value="Unassembled WGS sequence"/>
</dbReference>
<keyword evidence="2" id="KW-1185">Reference proteome</keyword>
<protein>
    <submittedName>
        <fullName evidence="1">Uncharacterized protein</fullName>
    </submittedName>
</protein>
<organism evidence="1 2">
    <name type="scientific">Pseudomonas violetae</name>
    <dbReference type="NCBI Taxonomy" id="2915813"/>
    <lineage>
        <taxon>Bacteria</taxon>
        <taxon>Pseudomonadati</taxon>
        <taxon>Pseudomonadota</taxon>
        <taxon>Gammaproteobacteria</taxon>
        <taxon>Pseudomonadales</taxon>
        <taxon>Pseudomonadaceae</taxon>
        <taxon>Pseudomonas</taxon>
    </lineage>
</organism>
<sequence>MSTNRQKSFTATIGTPGMSLHFLNLLHGEKTLVTDTLGSGGMFTGRPQQRDHSHFVGLRSGAEVEARSRLQLYFRYTGRDYQLYIRTLGPYFGKCLSISETGLLGAFPSQGAVTFNLLGKGRNILTLDAISDDNPEVYIQVRDSWLLHKYKTQNSKYTYIADKNETPLLFSLMIDQRNAPYLDSPNEI</sequence>
<evidence type="ECO:0000313" key="2">
    <source>
        <dbReference type="Proteomes" id="UP001299876"/>
    </source>
</evidence>
<proteinExistence type="predicted"/>
<evidence type="ECO:0000313" key="1">
    <source>
        <dbReference type="EMBL" id="MCK1792494.1"/>
    </source>
</evidence>
<dbReference type="EMBL" id="JAKNRW010000020">
    <property type="protein sequence ID" value="MCK1792494.1"/>
    <property type="molecule type" value="Genomic_DNA"/>
</dbReference>
<reference evidence="1 2" key="1">
    <citation type="submission" date="2022-02" db="EMBL/GenBank/DDBJ databases">
        <title>Comparative genomics of the first Antarctic Pseudomonas spp. capable of biotransforming 2,4,6-Trinitrotoluene.</title>
        <authorList>
            <person name="Cabrera M.A."/>
            <person name="Marquez S.L."/>
            <person name="Perez-Donoso J.M."/>
        </authorList>
    </citation>
    <scope>NUCLEOTIDE SEQUENCE [LARGE SCALE GENOMIC DNA]</scope>
    <source>
        <strain evidence="1 2">TNT19</strain>
    </source>
</reference>